<dbReference type="SMART" id="SM00955">
    <property type="entry name" value="RNB"/>
    <property type="match status" value="1"/>
</dbReference>
<dbReference type="InterPro" id="IPR003029">
    <property type="entry name" value="S1_domain"/>
</dbReference>
<keyword evidence="3 8" id="KW-0963">Cytoplasm</keyword>
<feature type="compositionally biased region" description="Basic and acidic residues" evidence="9">
    <location>
        <begin position="750"/>
        <end position="763"/>
    </location>
</feature>
<dbReference type="SUPFAM" id="SSF50249">
    <property type="entry name" value="Nucleic acid-binding proteins"/>
    <property type="match status" value="4"/>
</dbReference>
<evidence type="ECO:0000256" key="1">
    <source>
        <dbReference type="ARBA" id="ARBA00001849"/>
    </source>
</evidence>
<feature type="compositionally biased region" description="Basic residues" evidence="9">
    <location>
        <begin position="764"/>
        <end position="790"/>
    </location>
</feature>
<comment type="catalytic activity">
    <reaction evidence="1 8">
        <text>Exonucleolytic cleavage in the 3'- to 5'-direction to yield nucleoside 5'-phosphates.</text>
        <dbReference type="EC" id="3.1.13.1"/>
    </reaction>
</comment>
<dbReference type="InterPro" id="IPR040476">
    <property type="entry name" value="CSD2"/>
</dbReference>
<evidence type="ECO:0000259" key="10">
    <source>
        <dbReference type="PROSITE" id="PS50126"/>
    </source>
</evidence>
<protein>
    <recommendedName>
        <fullName evidence="8">Ribonuclease R</fullName>
        <shortName evidence="8">RNase R</shortName>
        <ecNumber evidence="8">3.1.13.1</ecNumber>
    </recommendedName>
</protein>
<dbReference type="InterPro" id="IPR012340">
    <property type="entry name" value="NA-bd_OB-fold"/>
</dbReference>
<dbReference type="InterPro" id="IPR001900">
    <property type="entry name" value="RNase_II/R"/>
</dbReference>
<dbReference type="SMART" id="SM00316">
    <property type="entry name" value="S1"/>
    <property type="match status" value="1"/>
</dbReference>
<evidence type="ECO:0000256" key="5">
    <source>
        <dbReference type="ARBA" id="ARBA00022801"/>
    </source>
</evidence>
<keyword evidence="7 8" id="KW-0694">RNA-binding</keyword>
<gene>
    <name evidence="8 11" type="primary">rnr</name>
    <name evidence="11" type="ORF">P7H27_07605</name>
</gene>
<dbReference type="RefSeq" id="WP_311829982.1">
    <property type="nucleotide sequence ID" value="NZ_JARQAJ010000004.1"/>
</dbReference>
<dbReference type="PROSITE" id="PS01175">
    <property type="entry name" value="RIBONUCLEASE_II"/>
    <property type="match status" value="1"/>
</dbReference>
<keyword evidence="4 8" id="KW-0540">Nuclease</keyword>
<evidence type="ECO:0000256" key="4">
    <source>
        <dbReference type="ARBA" id="ARBA00022722"/>
    </source>
</evidence>
<dbReference type="Gene3D" id="2.40.50.140">
    <property type="entry name" value="Nucleic acid-binding proteins"/>
    <property type="match status" value="2"/>
</dbReference>
<sequence length="790" mass="89787">MEKKTIKAEILAGLKAANKKSLSMEELAEILNMRKSADFKLLVQTVAQLEREKALEFNKKGRIKLPFQPIEVEGIFRRNERGFGFVTIDPEEPDVFIPKDATNFAMDGDIVMIDIQKTADLFSERGAEGRVVSIKERKIQQLVGEFTAFDVAEIAESDLFGYVKPKDKKSAQFKVFVAAEGIQPVDGSIVIVEITHYPEKGYAESLEGVVTKVVGHKNDPGMDILSIVIAQGIPTAFPEEVQTASEQVPDQISETDLIGRRDLRNQQIVTIDGADAKDLDDAVTVRKLENGNYFLGVHIADVSHYVTENSVLDKEAFERGTSVYLTDRVIPMIPQRLSNGICSLNPHVSRLTMSCEMEIDAAGTILHHEIFQSVIQTSERMTYSAVNAILEEEDSETIQQYQTLVPMFHLMKELHQILEGRRNQRGAINFEDREAKILVDPEGRPLDIELRERGVGERLIESFMLAANETVAKHFNQLKLPFIYRIHEQPKEEKMQRFFDFAAALGILVKGTKNTITPKDLQQVIDDVEDKPEAAVINTMLLRSMQQARYSEDNYGHYGLAAEYYTHFTSPIRRYPDLIVHRLIRSYSQDQSEAIKAKWEESLPEIADHSSKMERRSVEAEREVDSMKKAEFMAEKIGEEFDGIISSVTKFGIFIELPNTVEGLIHLNELKQDYFHFIENQLALVGERTRQTFKIGQKVRVKVTKSDPETREIDFELLEAEEVPALEIPGNNRNRRRRPAGDGRNNQSTEKNRSKNSDRQKKTGDKKKKKGKKAFYKTVPKKKKPGRKKG</sequence>
<evidence type="ECO:0000256" key="6">
    <source>
        <dbReference type="ARBA" id="ARBA00022839"/>
    </source>
</evidence>
<dbReference type="EMBL" id="JARQAJ010000004">
    <property type="protein sequence ID" value="MDT2759626.1"/>
    <property type="molecule type" value="Genomic_DNA"/>
</dbReference>
<dbReference type="CDD" id="cd04471">
    <property type="entry name" value="S1_RNase_R"/>
    <property type="match status" value="1"/>
</dbReference>
<organism evidence="11 12">
    <name type="scientific">Enterococcus xiangfangensis</name>
    <dbReference type="NCBI Taxonomy" id="1296537"/>
    <lineage>
        <taxon>Bacteria</taxon>
        <taxon>Bacillati</taxon>
        <taxon>Bacillota</taxon>
        <taxon>Bacilli</taxon>
        <taxon>Lactobacillales</taxon>
        <taxon>Enterococcaceae</taxon>
        <taxon>Enterococcus</taxon>
    </lineage>
</organism>
<dbReference type="Pfam" id="PF00773">
    <property type="entry name" value="RNB"/>
    <property type="match status" value="1"/>
</dbReference>
<comment type="function">
    <text evidence="8">3'-5' exoribonuclease that releases 5'-nucleoside monophosphates and is involved in maturation of structured RNAs.</text>
</comment>
<dbReference type="HAMAP" id="MF_01895">
    <property type="entry name" value="RNase_R"/>
    <property type="match status" value="1"/>
</dbReference>
<evidence type="ECO:0000313" key="12">
    <source>
        <dbReference type="Proteomes" id="UP001181046"/>
    </source>
</evidence>
<dbReference type="Pfam" id="PF00575">
    <property type="entry name" value="S1"/>
    <property type="match status" value="1"/>
</dbReference>
<keyword evidence="5 8" id="KW-0378">Hydrolase</keyword>
<reference evidence="11" key="1">
    <citation type="submission" date="2023-03" db="EMBL/GenBank/DDBJ databases">
        <authorList>
            <person name="Shen W."/>
            <person name="Cai J."/>
        </authorList>
    </citation>
    <scope>NUCLEOTIDE SEQUENCE</scope>
    <source>
        <strain evidence="11">P66-3</strain>
    </source>
</reference>
<evidence type="ECO:0000256" key="8">
    <source>
        <dbReference type="HAMAP-Rule" id="MF_01895"/>
    </source>
</evidence>
<feature type="region of interest" description="Disordered" evidence="9">
    <location>
        <begin position="726"/>
        <end position="790"/>
    </location>
</feature>
<dbReference type="Pfam" id="PF17876">
    <property type="entry name" value="CSD2"/>
    <property type="match status" value="1"/>
</dbReference>
<evidence type="ECO:0000313" key="11">
    <source>
        <dbReference type="EMBL" id="MDT2759626.1"/>
    </source>
</evidence>
<keyword evidence="6 8" id="KW-0269">Exonuclease</keyword>
<dbReference type="EC" id="3.1.13.1" evidence="8"/>
<evidence type="ECO:0000256" key="9">
    <source>
        <dbReference type="SAM" id="MobiDB-lite"/>
    </source>
</evidence>
<keyword evidence="12" id="KW-1185">Reference proteome</keyword>
<dbReference type="Pfam" id="PF08206">
    <property type="entry name" value="OB_RNB"/>
    <property type="match status" value="1"/>
</dbReference>
<evidence type="ECO:0000256" key="2">
    <source>
        <dbReference type="ARBA" id="ARBA00004496"/>
    </source>
</evidence>
<dbReference type="InterPro" id="IPR004476">
    <property type="entry name" value="RNase_II/RNase_R"/>
</dbReference>
<dbReference type="InterPro" id="IPR013223">
    <property type="entry name" value="RNase_B_OB_dom"/>
</dbReference>
<dbReference type="NCBIfam" id="TIGR02063">
    <property type="entry name" value="RNase_R"/>
    <property type="match status" value="1"/>
</dbReference>
<feature type="domain" description="S1 motif" evidence="10">
    <location>
        <begin position="638"/>
        <end position="718"/>
    </location>
</feature>
<dbReference type="PROSITE" id="PS50126">
    <property type="entry name" value="S1"/>
    <property type="match status" value="1"/>
</dbReference>
<accession>A0ABU3FAE8</accession>
<dbReference type="PANTHER" id="PTHR23355:SF9">
    <property type="entry name" value="DIS3-LIKE EXONUCLEASE 2"/>
    <property type="match status" value="1"/>
</dbReference>
<dbReference type="InterPro" id="IPR050180">
    <property type="entry name" value="RNR_Ribonuclease"/>
</dbReference>
<dbReference type="NCBIfam" id="TIGR00358">
    <property type="entry name" value="3_prime_RNase"/>
    <property type="match status" value="1"/>
</dbReference>
<comment type="similarity">
    <text evidence="8">Belongs to the RNR ribonuclease family. RNase R subfamily.</text>
</comment>
<dbReference type="InterPro" id="IPR011805">
    <property type="entry name" value="RNase_R"/>
</dbReference>
<dbReference type="PANTHER" id="PTHR23355">
    <property type="entry name" value="RIBONUCLEASE"/>
    <property type="match status" value="1"/>
</dbReference>
<dbReference type="Proteomes" id="UP001181046">
    <property type="component" value="Unassembled WGS sequence"/>
</dbReference>
<comment type="caution">
    <text evidence="11">The sequence shown here is derived from an EMBL/GenBank/DDBJ whole genome shotgun (WGS) entry which is preliminary data.</text>
</comment>
<dbReference type="InterPro" id="IPR022966">
    <property type="entry name" value="RNase_II/R_CS"/>
</dbReference>
<proteinExistence type="inferred from homology"/>
<comment type="subcellular location">
    <subcellularLocation>
        <location evidence="2 8">Cytoplasm</location>
    </subcellularLocation>
</comment>
<name>A0ABU3FAE8_9ENTE</name>
<evidence type="ECO:0000256" key="7">
    <source>
        <dbReference type="ARBA" id="ARBA00022884"/>
    </source>
</evidence>
<evidence type="ECO:0000256" key="3">
    <source>
        <dbReference type="ARBA" id="ARBA00022490"/>
    </source>
</evidence>